<dbReference type="GO" id="GO:0005524">
    <property type="term" value="F:ATP binding"/>
    <property type="evidence" value="ECO:0007669"/>
    <property type="project" value="InterPro"/>
</dbReference>
<dbReference type="SUPFAM" id="SSF52540">
    <property type="entry name" value="P-loop containing nucleoside triphosphate hydrolases"/>
    <property type="match status" value="1"/>
</dbReference>
<dbReference type="AlphaFoldDB" id="A0A1C6HKJ3"/>
<gene>
    <name evidence="3" type="ORF">SAMEA3545359_00886</name>
</gene>
<evidence type="ECO:0000259" key="2">
    <source>
        <dbReference type="Pfam" id="PF17863"/>
    </source>
</evidence>
<dbReference type="InterPro" id="IPR041628">
    <property type="entry name" value="ChlI/MoxR_AAA_lid"/>
</dbReference>
<dbReference type="InterPro" id="IPR027417">
    <property type="entry name" value="P-loop_NTPase"/>
</dbReference>
<dbReference type="EMBL" id="FMHG01000001">
    <property type="protein sequence ID" value="SCJ57703.1"/>
    <property type="molecule type" value="Genomic_DNA"/>
</dbReference>
<dbReference type="InterPro" id="IPR011703">
    <property type="entry name" value="ATPase_AAA-3"/>
</dbReference>
<evidence type="ECO:0000259" key="1">
    <source>
        <dbReference type="Pfam" id="PF07726"/>
    </source>
</evidence>
<evidence type="ECO:0000313" key="3">
    <source>
        <dbReference type="EMBL" id="SCJ57703.1"/>
    </source>
</evidence>
<dbReference type="Gene3D" id="1.10.8.80">
    <property type="entry name" value="Magnesium chelatase subunit I, C-Terminal domain"/>
    <property type="match status" value="1"/>
</dbReference>
<accession>A0A1C6HKJ3</accession>
<dbReference type="CDD" id="cd00009">
    <property type="entry name" value="AAA"/>
    <property type="match status" value="1"/>
</dbReference>
<organism evidence="3">
    <name type="scientific">uncultured Anaerotruncus sp</name>
    <dbReference type="NCBI Taxonomy" id="905011"/>
    <lineage>
        <taxon>Bacteria</taxon>
        <taxon>Bacillati</taxon>
        <taxon>Bacillota</taxon>
        <taxon>Clostridia</taxon>
        <taxon>Eubacteriales</taxon>
        <taxon>Oscillospiraceae</taxon>
        <taxon>Anaerotruncus</taxon>
        <taxon>environmental samples</taxon>
    </lineage>
</organism>
<dbReference type="GO" id="GO:0016887">
    <property type="term" value="F:ATP hydrolysis activity"/>
    <property type="evidence" value="ECO:0007669"/>
    <property type="project" value="InterPro"/>
</dbReference>
<feature type="domain" description="ATPase AAA-3" evidence="1">
    <location>
        <begin position="37"/>
        <end position="167"/>
    </location>
</feature>
<sequence>MKYNQRAEKIMQAVGHAVVGKDDAVAKILMAILAKGHILLDDIPGVGKTTTALAFSKAMQLEFSRLQFTPDVLPTDVVGFSMYDKESGEFRFQPGAAFCNLFLADEINRTSSKTQSALLEVMEEGRITVEGVTRPMPSPYVVIATQNPVGSIGTQMLPESQLDRFIIRLNMGYPDRAGEIEILKRRHDHNPLDTLEPAVQIADILQMQKEVEAVHVDDAIYAYIADLAAATREHPRIELGLSPRGSIALIRMAKAAAYVYGRSYVTPDDVQDVFTDVAAHRVVLSSRAKVNNLTVEQVLADAVGQVDVPPVVKPSEAP</sequence>
<dbReference type="Pfam" id="PF17863">
    <property type="entry name" value="AAA_lid_2"/>
    <property type="match status" value="1"/>
</dbReference>
<dbReference type="InterPro" id="IPR050764">
    <property type="entry name" value="CbbQ/NirQ/NorQ/GpvN"/>
</dbReference>
<proteinExistence type="predicted"/>
<feature type="domain" description="ChlI/MoxR AAA lid" evidence="2">
    <location>
        <begin position="230"/>
        <end position="299"/>
    </location>
</feature>
<dbReference type="Gene3D" id="3.40.50.300">
    <property type="entry name" value="P-loop containing nucleotide triphosphate hydrolases"/>
    <property type="match status" value="1"/>
</dbReference>
<dbReference type="Pfam" id="PF07726">
    <property type="entry name" value="AAA_3"/>
    <property type="match status" value="1"/>
</dbReference>
<dbReference type="PANTHER" id="PTHR42759:SF5">
    <property type="entry name" value="METHANOL DEHYDROGENASE REGULATOR"/>
    <property type="match status" value="1"/>
</dbReference>
<reference evidence="3" key="1">
    <citation type="submission" date="2015-09" db="EMBL/GenBank/DDBJ databases">
        <authorList>
            <consortium name="Pathogen Informatics"/>
        </authorList>
    </citation>
    <scope>NUCLEOTIDE SEQUENCE</scope>
    <source>
        <strain evidence="3">2789STDY5834896</strain>
    </source>
</reference>
<dbReference type="PANTHER" id="PTHR42759">
    <property type="entry name" value="MOXR FAMILY PROTEIN"/>
    <property type="match status" value="1"/>
</dbReference>
<protein>
    <submittedName>
        <fullName evidence="3">Recombination factor protein RarA</fullName>
    </submittedName>
</protein>
<name>A0A1C6HKJ3_9FIRM</name>
<dbReference type="PIRSF" id="PIRSF002849">
    <property type="entry name" value="AAA_ATPase_chaperone_MoxR_prd"/>
    <property type="match status" value="1"/>
</dbReference>